<dbReference type="AlphaFoldDB" id="A0A9N8HTQ3"/>
<protein>
    <recommendedName>
        <fullName evidence="2">Reverse transcriptase Ty1/copia-type domain-containing protein</fullName>
    </recommendedName>
</protein>
<sequence length="299" mass="34419">MRQRVTSHSGDPLSLMSHTSQFLKSVLHHYETQSPGHNIISLAISKGRRIKQWNAKNTFGRPIPVLPKGEEICVCIPPKGCRYSKPGSYWRLKKTSYGLHSSPRHWYQTFCKVLASLEMEVCKHDPCVFVGKSPSGGNMTFGTYIDDCLYWGTNEATETWFEKALGKQLKIDFMGDLSFYFEAHYDLQTLPDCCLRVHCSPEGHLQKMLNQHSMLAQANGRAEQVDATLPPTDRWRLHLDYREINLNLSLPKTLRWLDTIKLARAAYGRLSTTYHRRTTRQLQQSMHNYPQTGRTTTQE</sequence>
<feature type="region of interest" description="Disordered" evidence="1">
    <location>
        <begin position="278"/>
        <end position="299"/>
    </location>
</feature>
<keyword evidence="4" id="KW-1185">Reference proteome</keyword>
<accession>A0A9N8HTQ3</accession>
<dbReference type="OrthoDB" id="123335at2759"/>
<organism evidence="3 4">
    <name type="scientific">Seminavis robusta</name>
    <dbReference type="NCBI Taxonomy" id="568900"/>
    <lineage>
        <taxon>Eukaryota</taxon>
        <taxon>Sar</taxon>
        <taxon>Stramenopiles</taxon>
        <taxon>Ochrophyta</taxon>
        <taxon>Bacillariophyta</taxon>
        <taxon>Bacillariophyceae</taxon>
        <taxon>Bacillariophycidae</taxon>
        <taxon>Naviculales</taxon>
        <taxon>Naviculaceae</taxon>
        <taxon>Seminavis</taxon>
    </lineage>
</organism>
<comment type="caution">
    <text evidence="3">The sequence shown here is derived from an EMBL/GenBank/DDBJ whole genome shotgun (WGS) entry which is preliminary data.</text>
</comment>
<dbReference type="InterPro" id="IPR013103">
    <property type="entry name" value="RVT_2"/>
</dbReference>
<dbReference type="Pfam" id="PF07727">
    <property type="entry name" value="RVT_2"/>
    <property type="match status" value="1"/>
</dbReference>
<feature type="domain" description="Reverse transcriptase Ty1/copia-type" evidence="2">
    <location>
        <begin position="70"/>
        <end position="181"/>
    </location>
</feature>
<dbReference type="EMBL" id="CAICTM010001691">
    <property type="protein sequence ID" value="CAB9525566.1"/>
    <property type="molecule type" value="Genomic_DNA"/>
</dbReference>
<evidence type="ECO:0000313" key="3">
    <source>
        <dbReference type="EMBL" id="CAB9525566.1"/>
    </source>
</evidence>
<gene>
    <name evidence="3" type="ORF">SEMRO_1693_G291681.1</name>
</gene>
<reference evidence="3" key="1">
    <citation type="submission" date="2020-06" db="EMBL/GenBank/DDBJ databases">
        <authorList>
            <consortium name="Plant Systems Biology data submission"/>
        </authorList>
    </citation>
    <scope>NUCLEOTIDE SEQUENCE</scope>
    <source>
        <strain evidence="3">D6</strain>
    </source>
</reference>
<proteinExistence type="predicted"/>
<evidence type="ECO:0000259" key="2">
    <source>
        <dbReference type="Pfam" id="PF07727"/>
    </source>
</evidence>
<dbReference type="Proteomes" id="UP001153069">
    <property type="component" value="Unassembled WGS sequence"/>
</dbReference>
<feature type="compositionally biased region" description="Polar residues" evidence="1">
    <location>
        <begin position="280"/>
        <end position="299"/>
    </location>
</feature>
<evidence type="ECO:0000313" key="4">
    <source>
        <dbReference type="Proteomes" id="UP001153069"/>
    </source>
</evidence>
<evidence type="ECO:0000256" key="1">
    <source>
        <dbReference type="SAM" id="MobiDB-lite"/>
    </source>
</evidence>
<name>A0A9N8HTQ3_9STRA</name>